<evidence type="ECO:0000256" key="6">
    <source>
        <dbReference type="ARBA" id="ARBA00022989"/>
    </source>
</evidence>
<keyword evidence="7 9" id="KW-0472">Membrane</keyword>
<organism evidence="10 11">
    <name type="scientific">Citricoccus parietis</name>
    <dbReference type="NCBI Taxonomy" id="592307"/>
    <lineage>
        <taxon>Bacteria</taxon>
        <taxon>Bacillati</taxon>
        <taxon>Actinomycetota</taxon>
        <taxon>Actinomycetes</taxon>
        <taxon>Micrococcales</taxon>
        <taxon>Micrococcaceae</taxon>
        <taxon>Citricoccus</taxon>
    </lineage>
</organism>
<proteinExistence type="inferred from homology"/>
<feature type="region of interest" description="Disordered" evidence="8">
    <location>
        <begin position="538"/>
        <end position="592"/>
    </location>
</feature>
<feature type="transmembrane region" description="Helical" evidence="9">
    <location>
        <begin position="347"/>
        <end position="368"/>
    </location>
</feature>
<dbReference type="RefSeq" id="WP_378040441.1">
    <property type="nucleotide sequence ID" value="NZ_JBHLWH010000013.1"/>
</dbReference>
<feature type="transmembrane region" description="Helical" evidence="9">
    <location>
        <begin position="39"/>
        <end position="58"/>
    </location>
</feature>
<feature type="transmembrane region" description="Helical" evidence="9">
    <location>
        <begin position="215"/>
        <end position="235"/>
    </location>
</feature>
<evidence type="ECO:0000256" key="8">
    <source>
        <dbReference type="SAM" id="MobiDB-lite"/>
    </source>
</evidence>
<evidence type="ECO:0000256" key="7">
    <source>
        <dbReference type="ARBA" id="ARBA00023136"/>
    </source>
</evidence>
<evidence type="ECO:0000313" key="11">
    <source>
        <dbReference type="Proteomes" id="UP001589575"/>
    </source>
</evidence>
<evidence type="ECO:0000256" key="2">
    <source>
        <dbReference type="ARBA" id="ARBA00005658"/>
    </source>
</evidence>
<protein>
    <submittedName>
        <fullName evidence="10">BCCT family transporter</fullName>
    </submittedName>
</protein>
<feature type="transmembrane region" description="Helical" evidence="9">
    <location>
        <begin position="166"/>
        <end position="186"/>
    </location>
</feature>
<feature type="transmembrane region" description="Helical" evidence="9">
    <location>
        <begin position="78"/>
        <end position="98"/>
    </location>
</feature>
<dbReference type="Proteomes" id="UP001589575">
    <property type="component" value="Unassembled WGS sequence"/>
</dbReference>
<comment type="subcellular location">
    <subcellularLocation>
        <location evidence="1">Cell membrane</location>
        <topology evidence="1">Multi-pass membrane protein</topology>
    </subcellularLocation>
</comment>
<dbReference type="PANTHER" id="PTHR30047">
    <property type="entry name" value="HIGH-AFFINITY CHOLINE TRANSPORT PROTEIN-RELATED"/>
    <property type="match status" value="1"/>
</dbReference>
<dbReference type="EMBL" id="JBHMFI010000001">
    <property type="protein sequence ID" value="MFB9073675.1"/>
    <property type="molecule type" value="Genomic_DNA"/>
</dbReference>
<accession>A0ABV5G418</accession>
<feature type="compositionally biased region" description="Basic and acidic residues" evidence="8">
    <location>
        <begin position="538"/>
        <end position="552"/>
    </location>
</feature>
<comment type="caution">
    <text evidence="10">The sequence shown here is derived from an EMBL/GenBank/DDBJ whole genome shotgun (WGS) entry which is preliminary data.</text>
</comment>
<dbReference type="PANTHER" id="PTHR30047:SF7">
    <property type="entry name" value="HIGH-AFFINITY CHOLINE TRANSPORT PROTEIN"/>
    <property type="match status" value="1"/>
</dbReference>
<comment type="similarity">
    <text evidence="2">Belongs to the BCCT transporter (TC 2.A.15) family.</text>
</comment>
<evidence type="ECO:0000256" key="9">
    <source>
        <dbReference type="SAM" id="Phobius"/>
    </source>
</evidence>
<dbReference type="Pfam" id="PF02028">
    <property type="entry name" value="BCCT"/>
    <property type="match status" value="1"/>
</dbReference>
<evidence type="ECO:0000256" key="1">
    <source>
        <dbReference type="ARBA" id="ARBA00004651"/>
    </source>
</evidence>
<feature type="transmembrane region" description="Helical" evidence="9">
    <location>
        <begin position="506"/>
        <end position="526"/>
    </location>
</feature>
<keyword evidence="5 9" id="KW-0812">Transmembrane</keyword>
<sequence>MSTPEKSATVTEDSPAAGSERTVTLPRFRGRIIPPLDRAIIMILPPVLIIAAVVAVTVNPEGAAALIGRLRTFVTGGFTWWFVLYSLIAVGVCAWLCISKVGTVRLGGPKARPEHSNFAWYSMLFACGQGIGLIFWSVAEPVMLREETPVIPTGANPGEGGIVWTYFHWGLTTWAMYCVVAICLAYSHHNLGKTLTFREATVDLLPRRVQRPAGVVIELLAILATVLGLATSFGFAAMQFTSGATQVLPIESSTLVWVIVILAFGLLTAVSAFLGVNKGMKRISETNSILSIVLVVAVFVFGPTVYLLSNMSQTFGSFFQHFIPMSFFAGAEGAGTPLADWSDSWNGWWTVFIWCWVIAFSPFVAGFIARISRGRTIRQFVLGVTIIPSLIVMVWVGVIGSAGIHYDNESGQISADAAEDTSSALFSMLDMVPWIGTALIIVATILVATYYVTSLDSGTYALAEFVSAPKKSGPWFRVVLVASIATVALVLLSIGGVDAVDTVQTGTIIGGFPFSFVIVLMVINLVRRLRSRTRETRQLEKDINDPGHRAEDELCDEDGIPRPDPRLGVGPGTLTEPQDPYGYGTTERTPKK</sequence>
<reference evidence="10 11" key="1">
    <citation type="submission" date="2024-09" db="EMBL/GenBank/DDBJ databases">
        <authorList>
            <person name="Sun Q."/>
            <person name="Mori K."/>
        </authorList>
    </citation>
    <scope>NUCLEOTIDE SEQUENCE [LARGE SCALE GENOMIC DNA]</scope>
    <source>
        <strain evidence="10 11">CCM 7609</strain>
    </source>
</reference>
<keyword evidence="4" id="KW-1003">Cell membrane</keyword>
<feature type="transmembrane region" description="Helical" evidence="9">
    <location>
        <begin position="288"/>
        <end position="308"/>
    </location>
</feature>
<evidence type="ECO:0000256" key="3">
    <source>
        <dbReference type="ARBA" id="ARBA00022448"/>
    </source>
</evidence>
<gene>
    <name evidence="10" type="ORF">ACFFX0_21715</name>
</gene>
<feature type="transmembrane region" description="Helical" evidence="9">
    <location>
        <begin position="118"/>
        <end position="139"/>
    </location>
</feature>
<feature type="transmembrane region" description="Helical" evidence="9">
    <location>
        <begin position="431"/>
        <end position="453"/>
    </location>
</feature>
<keyword evidence="6 9" id="KW-1133">Transmembrane helix</keyword>
<feature type="transmembrane region" description="Helical" evidence="9">
    <location>
        <begin position="474"/>
        <end position="494"/>
    </location>
</feature>
<evidence type="ECO:0000256" key="5">
    <source>
        <dbReference type="ARBA" id="ARBA00022692"/>
    </source>
</evidence>
<dbReference type="InterPro" id="IPR000060">
    <property type="entry name" value="BCCT_transptr"/>
</dbReference>
<keyword evidence="11" id="KW-1185">Reference proteome</keyword>
<feature type="transmembrane region" description="Helical" evidence="9">
    <location>
        <begin position="380"/>
        <end position="404"/>
    </location>
</feature>
<evidence type="ECO:0000313" key="10">
    <source>
        <dbReference type="EMBL" id="MFB9073675.1"/>
    </source>
</evidence>
<keyword evidence="3" id="KW-0813">Transport</keyword>
<feature type="transmembrane region" description="Helical" evidence="9">
    <location>
        <begin position="255"/>
        <end position="276"/>
    </location>
</feature>
<evidence type="ECO:0000256" key="4">
    <source>
        <dbReference type="ARBA" id="ARBA00022475"/>
    </source>
</evidence>
<name>A0ABV5G418_9MICC</name>